<dbReference type="PANTHER" id="PTHR16296:SF2">
    <property type="entry name" value="TRANSMEMBRANE PROTEIN 126A"/>
    <property type="match status" value="1"/>
</dbReference>
<comment type="subcellular location">
    <subcellularLocation>
        <location evidence="1">Mitochondrion membrane</location>
        <topology evidence="1">Multi-pass membrane protein</topology>
    </subcellularLocation>
</comment>
<sequence length="214" mass="23961">MEVRIRHDIPKGAIILSKYEALSNQIELITNWKPRSDIWSLLFGRPILAGAVTLSSLYINQRFRRKLKFGKYGLLPTMAGVGTGPAVASSLLYTELILNKLLLLEDSCPICLESRSVLLQTFTGLLFPLILTPLANFSIAAGSGVYNVPHITDVKRVFRVVSSVYQPMIPVFATIFTLHVLLAGFITHSQIKSFLRILDVQNLIEEEQRDQKHA</sequence>
<dbReference type="EMBL" id="OZ034828">
    <property type="protein sequence ID" value="CAL1684503.1"/>
    <property type="molecule type" value="Genomic_DNA"/>
</dbReference>
<evidence type="ECO:0000256" key="5">
    <source>
        <dbReference type="ARBA" id="ARBA00023136"/>
    </source>
</evidence>
<dbReference type="PANTHER" id="PTHR16296">
    <property type="entry name" value="UNCHARACTERIZED HYPOTHALAMUS PROTEIN HT007"/>
    <property type="match status" value="1"/>
</dbReference>
<dbReference type="Pfam" id="PF07114">
    <property type="entry name" value="TMEM126"/>
    <property type="match status" value="1"/>
</dbReference>
<dbReference type="InterPro" id="IPR009801">
    <property type="entry name" value="TMEM126"/>
</dbReference>
<keyword evidence="3 6" id="KW-1133">Transmembrane helix</keyword>
<evidence type="ECO:0000256" key="6">
    <source>
        <dbReference type="SAM" id="Phobius"/>
    </source>
</evidence>
<gene>
    <name evidence="7" type="ORF">LPLAT_LOCUS10113</name>
</gene>
<protein>
    <submittedName>
        <fullName evidence="7">Uncharacterized protein</fullName>
    </submittedName>
</protein>
<dbReference type="GO" id="GO:0031966">
    <property type="term" value="C:mitochondrial membrane"/>
    <property type="evidence" value="ECO:0007669"/>
    <property type="project" value="UniProtKB-SubCell"/>
</dbReference>
<organism evidence="7 8">
    <name type="scientific">Lasius platythorax</name>
    <dbReference type="NCBI Taxonomy" id="488582"/>
    <lineage>
        <taxon>Eukaryota</taxon>
        <taxon>Metazoa</taxon>
        <taxon>Ecdysozoa</taxon>
        <taxon>Arthropoda</taxon>
        <taxon>Hexapoda</taxon>
        <taxon>Insecta</taxon>
        <taxon>Pterygota</taxon>
        <taxon>Neoptera</taxon>
        <taxon>Endopterygota</taxon>
        <taxon>Hymenoptera</taxon>
        <taxon>Apocrita</taxon>
        <taxon>Aculeata</taxon>
        <taxon>Formicoidea</taxon>
        <taxon>Formicidae</taxon>
        <taxon>Formicinae</taxon>
        <taxon>Lasius</taxon>
        <taxon>Lasius</taxon>
    </lineage>
</organism>
<keyword evidence="5 6" id="KW-0472">Membrane</keyword>
<accession>A0AAV2NW30</accession>
<evidence type="ECO:0000256" key="2">
    <source>
        <dbReference type="ARBA" id="ARBA00022692"/>
    </source>
</evidence>
<dbReference type="AlphaFoldDB" id="A0AAV2NW30"/>
<evidence type="ECO:0000256" key="4">
    <source>
        <dbReference type="ARBA" id="ARBA00023128"/>
    </source>
</evidence>
<keyword evidence="4" id="KW-0496">Mitochondrion</keyword>
<dbReference type="Proteomes" id="UP001497644">
    <property type="component" value="Chromosome 5"/>
</dbReference>
<keyword evidence="2 6" id="KW-0812">Transmembrane</keyword>
<evidence type="ECO:0000256" key="1">
    <source>
        <dbReference type="ARBA" id="ARBA00004225"/>
    </source>
</evidence>
<name>A0AAV2NW30_9HYME</name>
<evidence type="ECO:0000256" key="3">
    <source>
        <dbReference type="ARBA" id="ARBA00022989"/>
    </source>
</evidence>
<feature type="transmembrane region" description="Helical" evidence="6">
    <location>
        <begin position="125"/>
        <end position="148"/>
    </location>
</feature>
<reference evidence="7" key="1">
    <citation type="submission" date="2024-04" db="EMBL/GenBank/DDBJ databases">
        <authorList>
            <consortium name="Molecular Ecology Group"/>
        </authorList>
    </citation>
    <scope>NUCLEOTIDE SEQUENCE</scope>
</reference>
<feature type="transmembrane region" description="Helical" evidence="6">
    <location>
        <begin position="38"/>
        <end position="59"/>
    </location>
</feature>
<keyword evidence="8" id="KW-1185">Reference proteome</keyword>
<evidence type="ECO:0000313" key="8">
    <source>
        <dbReference type="Proteomes" id="UP001497644"/>
    </source>
</evidence>
<feature type="transmembrane region" description="Helical" evidence="6">
    <location>
        <begin position="168"/>
        <end position="186"/>
    </location>
</feature>
<dbReference type="GO" id="GO:0032981">
    <property type="term" value="P:mitochondrial respiratory chain complex I assembly"/>
    <property type="evidence" value="ECO:0007669"/>
    <property type="project" value="TreeGrafter"/>
</dbReference>
<proteinExistence type="predicted"/>
<evidence type="ECO:0000313" key="7">
    <source>
        <dbReference type="EMBL" id="CAL1684503.1"/>
    </source>
</evidence>